<evidence type="ECO:0000256" key="1">
    <source>
        <dbReference type="SAM" id="MobiDB-lite"/>
    </source>
</evidence>
<proteinExistence type="predicted"/>
<evidence type="ECO:0000313" key="3">
    <source>
        <dbReference type="Proteomes" id="UP000019494"/>
    </source>
</evidence>
<protein>
    <submittedName>
        <fullName evidence="2">Methionine aminopeptidase</fullName>
    </submittedName>
</protein>
<sequence>MKYWYNVDTGEVQTDDTKSRGELMMGPYDTEAEARNALASARARTEQWDEQDREWNSRGTSAPEADD</sequence>
<keyword evidence="3" id="KW-1185">Reference proteome</keyword>
<dbReference type="AlphaFoldDB" id="W9GPD9"/>
<dbReference type="OrthoDB" id="3268477at2"/>
<evidence type="ECO:0000313" key="2">
    <source>
        <dbReference type="EMBL" id="EWT06942.1"/>
    </source>
</evidence>
<dbReference type="RefSeq" id="WP_034714366.1">
    <property type="nucleotide sequence ID" value="NZ_AWQS01000027.1"/>
</dbReference>
<keyword evidence="2" id="KW-0031">Aminopeptidase</keyword>
<feature type="region of interest" description="Disordered" evidence="1">
    <location>
        <begin position="1"/>
        <end position="22"/>
    </location>
</feature>
<keyword evidence="2" id="KW-0378">Hydrolase</keyword>
<reference evidence="3" key="1">
    <citation type="submission" date="2013-08" db="EMBL/GenBank/DDBJ databases">
        <title>Intrasporangium oryzae NRRL B-24470.</title>
        <authorList>
            <person name="Liu H."/>
            <person name="Wang G."/>
        </authorList>
    </citation>
    <scope>NUCLEOTIDE SEQUENCE [LARGE SCALE GENOMIC DNA]</scope>
    <source>
        <strain evidence="3">Q5-1</strain>
    </source>
</reference>
<gene>
    <name evidence="2" type="ORF">N864_13970</name>
</gene>
<organism evidence="2 3">
    <name type="scientific">Intrasporangium chromatireducens Q5-1</name>
    <dbReference type="NCBI Taxonomy" id="584657"/>
    <lineage>
        <taxon>Bacteria</taxon>
        <taxon>Bacillati</taxon>
        <taxon>Actinomycetota</taxon>
        <taxon>Actinomycetes</taxon>
        <taxon>Micrococcales</taxon>
        <taxon>Intrasporangiaceae</taxon>
        <taxon>Intrasporangium</taxon>
    </lineage>
</organism>
<name>W9GPD9_9MICO</name>
<comment type="caution">
    <text evidence="2">The sequence shown here is derived from an EMBL/GenBank/DDBJ whole genome shotgun (WGS) entry which is preliminary data.</text>
</comment>
<feature type="region of interest" description="Disordered" evidence="1">
    <location>
        <begin position="36"/>
        <end position="67"/>
    </location>
</feature>
<dbReference type="EMBL" id="AWQS01000027">
    <property type="protein sequence ID" value="EWT06942.1"/>
    <property type="molecule type" value="Genomic_DNA"/>
</dbReference>
<accession>W9GPD9</accession>
<dbReference type="GO" id="GO:0004177">
    <property type="term" value="F:aminopeptidase activity"/>
    <property type="evidence" value="ECO:0007669"/>
    <property type="project" value="UniProtKB-KW"/>
</dbReference>
<dbReference type="Proteomes" id="UP000019494">
    <property type="component" value="Unassembled WGS sequence"/>
</dbReference>
<keyword evidence="2" id="KW-0645">Protease</keyword>